<evidence type="ECO:0000313" key="4">
    <source>
        <dbReference type="EMBL" id="RUQ84514.1"/>
    </source>
</evidence>
<keyword evidence="1" id="KW-0285">Flavoprotein</keyword>
<protein>
    <submittedName>
        <fullName evidence="4">NAD(P)/FAD-dependent oxidoreductase</fullName>
    </submittedName>
</protein>
<dbReference type="PANTHER" id="PTHR48105">
    <property type="entry name" value="THIOREDOXIN REDUCTASE 1-RELATED-RELATED"/>
    <property type="match status" value="1"/>
</dbReference>
<sequence length="301" mass="33052">MSKQKGEYDCIIIGGGPGGLTAAIYLARFRRKVVIYDANQSRALRIPVSHNYPAFPKGIAGEELLRRLKKQLSVYEVPIIYEPVQELKQLDAEKFYIASETSTQTARHIILATGVEDVEPNLPNVTNAVQCGLIRHCPICDGFEVIDKDIAVLGRGAMGLGEALFIRVYSPHITLITMGESPAWSRAELQKITQAGLKIITEDIVEINLSDCTHVTFKNGLTLRFDCIYSALGSVKNNKLVQHMEVKQKDGCLIVDKHQQTSLKGLYAVGDIVSSLNQVCVAQGQAAIAATAIHNHCRVLK</sequence>
<accession>A0A3S0VA52</accession>
<dbReference type="AlphaFoldDB" id="A0A3S0VA52"/>
<dbReference type="Gene3D" id="3.50.50.60">
    <property type="entry name" value="FAD/NAD(P)-binding domain"/>
    <property type="match status" value="2"/>
</dbReference>
<dbReference type="GO" id="GO:0016491">
    <property type="term" value="F:oxidoreductase activity"/>
    <property type="evidence" value="ECO:0007669"/>
    <property type="project" value="UniProtKB-KW"/>
</dbReference>
<dbReference type="SUPFAM" id="SSF51905">
    <property type="entry name" value="FAD/NAD(P)-binding domain"/>
    <property type="match status" value="1"/>
</dbReference>
<dbReference type="EMBL" id="RZGR01000025">
    <property type="protein sequence ID" value="RUQ84514.1"/>
    <property type="molecule type" value="Genomic_DNA"/>
</dbReference>
<dbReference type="PRINTS" id="PR00469">
    <property type="entry name" value="PNDRDTASEII"/>
</dbReference>
<dbReference type="InterPro" id="IPR036188">
    <property type="entry name" value="FAD/NAD-bd_sf"/>
</dbReference>
<keyword evidence="2" id="KW-0560">Oxidoreductase</keyword>
<dbReference type="PRINTS" id="PR00368">
    <property type="entry name" value="FADPNR"/>
</dbReference>
<evidence type="ECO:0000256" key="1">
    <source>
        <dbReference type="ARBA" id="ARBA00022630"/>
    </source>
</evidence>
<evidence type="ECO:0000256" key="2">
    <source>
        <dbReference type="ARBA" id="ARBA00023002"/>
    </source>
</evidence>
<evidence type="ECO:0000259" key="3">
    <source>
        <dbReference type="Pfam" id="PF07992"/>
    </source>
</evidence>
<feature type="domain" description="FAD/NAD(P)-binding" evidence="3">
    <location>
        <begin position="8"/>
        <end position="286"/>
    </location>
</feature>
<proteinExistence type="predicted"/>
<keyword evidence="5" id="KW-1185">Reference proteome</keyword>
<name>A0A3S0VA52_9GAMM</name>
<dbReference type="InterPro" id="IPR023753">
    <property type="entry name" value="FAD/NAD-binding_dom"/>
</dbReference>
<dbReference type="Proteomes" id="UP000288012">
    <property type="component" value="Unassembled WGS sequence"/>
</dbReference>
<dbReference type="RefSeq" id="WP_127111402.1">
    <property type="nucleotide sequence ID" value="NZ_RZGR01000025.1"/>
</dbReference>
<gene>
    <name evidence="4" type="ORF">EKM59_08340</name>
</gene>
<comment type="caution">
    <text evidence="4">The sequence shown here is derived from an EMBL/GenBank/DDBJ whole genome shotgun (WGS) entry which is preliminary data.</text>
</comment>
<dbReference type="Pfam" id="PF07992">
    <property type="entry name" value="Pyr_redox_2"/>
    <property type="match status" value="1"/>
</dbReference>
<dbReference type="InterPro" id="IPR050097">
    <property type="entry name" value="Ferredoxin-NADP_redctase_2"/>
</dbReference>
<organism evidence="4 5">
    <name type="scientific">Legionella septentrionalis</name>
    <dbReference type="NCBI Taxonomy" id="2498109"/>
    <lineage>
        <taxon>Bacteria</taxon>
        <taxon>Pseudomonadati</taxon>
        <taxon>Pseudomonadota</taxon>
        <taxon>Gammaproteobacteria</taxon>
        <taxon>Legionellales</taxon>
        <taxon>Legionellaceae</taxon>
        <taxon>Legionella</taxon>
    </lineage>
</organism>
<evidence type="ECO:0000313" key="5">
    <source>
        <dbReference type="Proteomes" id="UP000288012"/>
    </source>
</evidence>
<reference evidence="4 5" key="1">
    <citation type="submission" date="2018-12" db="EMBL/GenBank/DDBJ databases">
        <title>Legionella sp,whole genome shotgun sequence.</title>
        <authorList>
            <person name="Wu H."/>
        </authorList>
    </citation>
    <scope>NUCLEOTIDE SEQUENCE [LARGE SCALE GENOMIC DNA]</scope>
    <source>
        <strain evidence="5">km714</strain>
    </source>
</reference>